<evidence type="ECO:0000256" key="8">
    <source>
        <dbReference type="RuleBase" id="RU003346"/>
    </source>
</evidence>
<feature type="transmembrane region" description="Helical" evidence="10">
    <location>
        <begin position="419"/>
        <end position="443"/>
    </location>
</feature>
<evidence type="ECO:0000256" key="3">
    <source>
        <dbReference type="ARBA" id="ARBA00022692"/>
    </source>
</evidence>
<feature type="region of interest" description="Disordered" evidence="9">
    <location>
        <begin position="46"/>
        <end position="65"/>
    </location>
</feature>
<feature type="transmembrane region" description="Helical" evidence="10">
    <location>
        <begin position="386"/>
        <end position="407"/>
    </location>
</feature>
<dbReference type="PROSITE" id="PS00217">
    <property type="entry name" value="SUGAR_TRANSPORT_2"/>
    <property type="match status" value="1"/>
</dbReference>
<evidence type="ECO:0000259" key="11">
    <source>
        <dbReference type="PROSITE" id="PS50850"/>
    </source>
</evidence>
<feature type="transmembrane region" description="Helical" evidence="10">
    <location>
        <begin position="450"/>
        <end position="472"/>
    </location>
</feature>
<dbReference type="InterPro" id="IPR003663">
    <property type="entry name" value="Sugar/inositol_transpt"/>
</dbReference>
<dbReference type="PROSITE" id="PS50850">
    <property type="entry name" value="MFS"/>
    <property type="match status" value="1"/>
</dbReference>
<feature type="transmembrane region" description="Helical" evidence="10">
    <location>
        <begin position="552"/>
        <end position="574"/>
    </location>
</feature>
<evidence type="ECO:0000256" key="1">
    <source>
        <dbReference type="ARBA" id="ARBA00004651"/>
    </source>
</evidence>
<protein>
    <recommendedName>
        <fullName evidence="11">Major facilitator superfamily (MFS) profile domain-containing protein</fullName>
    </recommendedName>
</protein>
<dbReference type="NCBIfam" id="TIGR00879">
    <property type="entry name" value="SP"/>
    <property type="match status" value="1"/>
</dbReference>
<evidence type="ECO:0000256" key="4">
    <source>
        <dbReference type="ARBA" id="ARBA00022989"/>
    </source>
</evidence>
<feature type="compositionally biased region" description="Low complexity" evidence="9">
    <location>
        <begin position="53"/>
        <end position="65"/>
    </location>
</feature>
<keyword evidence="2" id="KW-1003">Cell membrane</keyword>
<sequence>MFDWIRRKEPVRRNNMAFVSSLQTASEEDLSEDELQIIERGGARICSTHHRPSPSTVSSTTSSAASVATSGGSTCALIKHKRYLNRMDPGAQKELNLLLNYPKLPEMTDVKPKSEEVTTPVEVVTPPPAAIAIDNFEHRTYAPQVLAAISVSLGSMIVGYASSFTSPAIPLMKEHPGALGHPITENDASWIGSLLPLFAILGGMLGGPAIDMIGRRTTILLTAIPFLISFLLIAFAWDIFMVFIGRCIGGFCTGIITLALPVYLGETIQSEVRGILGLLPTSVGNLGILVCFFSGKYLTWSQLAMLGACIPIPFIICMFLIPETPRWYVSKEKKKRGRKALQWLRGKNADVSQEYSEIEKNHQESQLNETSAGIGELFSRRYIKSLLISMGLMLFQQMSGINAVMFYTVDIFAASKSTIDNNVCTIIIAFVNLITVFVSSALIDRLGRKILLYLSSVLMTITITALGIYFYFREYTDMGDKLDSYGWLPLISFIVYIIGFSIGFGPIPWLMMGEILPARIRGSGASIVTSFNWFTTFIITKTFRDFGSQWGYSMPFLAYGSCCFISLFFVMLFVPETQGKSLEDIERNLTGDGPKIPVRTARRMSSIANLKPTPISI</sequence>
<evidence type="ECO:0000256" key="5">
    <source>
        <dbReference type="ARBA" id="ARBA00023136"/>
    </source>
</evidence>
<evidence type="ECO:0000256" key="10">
    <source>
        <dbReference type="SAM" id="Phobius"/>
    </source>
</evidence>
<dbReference type="InterPro" id="IPR020846">
    <property type="entry name" value="MFS_dom"/>
</dbReference>
<comment type="similarity">
    <text evidence="7">Belongs to the major facilitator superfamily. Sugar transporter (TC 2.A.1.1) family. Trehalose transporter subfamily.</text>
</comment>
<dbReference type="FunFam" id="1.20.1250.20:FF:000055">
    <property type="entry name" value="Facilitated trehalose transporter Tret1-2 homolog"/>
    <property type="match status" value="1"/>
</dbReference>
<feature type="transmembrane region" description="Helical" evidence="10">
    <location>
        <begin position="145"/>
        <end position="169"/>
    </location>
</feature>
<feature type="transmembrane region" description="Helical" evidence="10">
    <location>
        <begin position="243"/>
        <end position="264"/>
    </location>
</feature>
<evidence type="ECO:0000256" key="2">
    <source>
        <dbReference type="ARBA" id="ARBA00022475"/>
    </source>
</evidence>
<evidence type="ECO:0000313" key="12">
    <source>
        <dbReference type="EMBL" id="JAS95516.1"/>
    </source>
</evidence>
<name>A0A1B6J8I7_9HEMI</name>
<keyword evidence="6" id="KW-0325">Glycoprotein</keyword>
<evidence type="ECO:0000256" key="6">
    <source>
        <dbReference type="ARBA" id="ARBA00023180"/>
    </source>
</evidence>
<feature type="transmembrane region" description="Helical" evidence="10">
    <location>
        <begin position="301"/>
        <end position="321"/>
    </location>
</feature>
<keyword evidence="4 10" id="KW-1133">Transmembrane helix</keyword>
<dbReference type="AlphaFoldDB" id="A0A1B6J8I7"/>
<dbReference type="PANTHER" id="PTHR48021:SF96">
    <property type="entry name" value="FACILITATED TREHALOSE TRANSPORTER TRET1-1-RELATED"/>
    <property type="match status" value="1"/>
</dbReference>
<dbReference type="InterPro" id="IPR044775">
    <property type="entry name" value="MFS_ERD6/Tret1-like"/>
</dbReference>
<dbReference type="GO" id="GO:0005886">
    <property type="term" value="C:plasma membrane"/>
    <property type="evidence" value="ECO:0007669"/>
    <property type="project" value="UniProtKB-SubCell"/>
</dbReference>
<feature type="transmembrane region" description="Helical" evidence="10">
    <location>
        <begin position="189"/>
        <end position="207"/>
    </location>
</feature>
<dbReference type="InterPro" id="IPR050549">
    <property type="entry name" value="MFS_Trehalose_Transporter"/>
</dbReference>
<reference evidence="12" key="1">
    <citation type="submission" date="2015-11" db="EMBL/GenBank/DDBJ databases">
        <title>De novo transcriptome assembly of four potential Pierce s Disease insect vectors from Arizona vineyards.</title>
        <authorList>
            <person name="Tassone E.E."/>
        </authorList>
    </citation>
    <scope>NUCLEOTIDE SEQUENCE</scope>
</reference>
<evidence type="ECO:0000256" key="7">
    <source>
        <dbReference type="ARBA" id="ARBA00024348"/>
    </source>
</evidence>
<feature type="transmembrane region" description="Helical" evidence="10">
    <location>
        <begin position="484"/>
        <end position="510"/>
    </location>
</feature>
<dbReference type="Gene3D" id="1.20.1250.20">
    <property type="entry name" value="MFS general substrate transporter like domains"/>
    <property type="match status" value="1"/>
</dbReference>
<dbReference type="InterPro" id="IPR005828">
    <property type="entry name" value="MFS_sugar_transport-like"/>
</dbReference>
<feature type="transmembrane region" description="Helical" evidence="10">
    <location>
        <begin position="219"/>
        <end position="237"/>
    </location>
</feature>
<dbReference type="Pfam" id="PF00083">
    <property type="entry name" value="Sugar_tr"/>
    <property type="match status" value="1"/>
</dbReference>
<feature type="transmembrane region" description="Helical" evidence="10">
    <location>
        <begin position="522"/>
        <end position="540"/>
    </location>
</feature>
<comment type="subcellular location">
    <subcellularLocation>
        <location evidence="1">Cell membrane</location>
        <topology evidence="1">Multi-pass membrane protein</topology>
    </subcellularLocation>
</comment>
<feature type="transmembrane region" description="Helical" evidence="10">
    <location>
        <begin position="276"/>
        <end position="295"/>
    </location>
</feature>
<evidence type="ECO:0000256" key="9">
    <source>
        <dbReference type="SAM" id="MobiDB-lite"/>
    </source>
</evidence>
<dbReference type="PROSITE" id="PS00216">
    <property type="entry name" value="SUGAR_TRANSPORT_1"/>
    <property type="match status" value="2"/>
</dbReference>
<dbReference type="PRINTS" id="PR00171">
    <property type="entry name" value="SUGRTRNSPORT"/>
</dbReference>
<dbReference type="SUPFAM" id="SSF103473">
    <property type="entry name" value="MFS general substrate transporter"/>
    <property type="match status" value="1"/>
</dbReference>
<feature type="domain" description="Major facilitator superfamily (MFS) profile" evidence="11">
    <location>
        <begin position="147"/>
        <end position="578"/>
    </location>
</feature>
<keyword evidence="3 10" id="KW-0812">Transmembrane</keyword>
<proteinExistence type="inferred from homology"/>
<dbReference type="PANTHER" id="PTHR48021">
    <property type="match status" value="1"/>
</dbReference>
<dbReference type="EMBL" id="GECU01012190">
    <property type="protein sequence ID" value="JAS95516.1"/>
    <property type="molecule type" value="Transcribed_RNA"/>
</dbReference>
<keyword evidence="8" id="KW-0813">Transport</keyword>
<dbReference type="InterPro" id="IPR036259">
    <property type="entry name" value="MFS_trans_sf"/>
</dbReference>
<gene>
    <name evidence="12" type="ORF">g.21671</name>
</gene>
<dbReference type="InterPro" id="IPR005829">
    <property type="entry name" value="Sugar_transporter_CS"/>
</dbReference>
<accession>A0A1B6J8I7</accession>
<dbReference type="CDD" id="cd17358">
    <property type="entry name" value="MFS_GLUT6_8_Class3_like"/>
    <property type="match status" value="1"/>
</dbReference>
<keyword evidence="5 10" id="KW-0472">Membrane</keyword>
<dbReference type="GO" id="GO:0051119">
    <property type="term" value="F:sugar transmembrane transporter activity"/>
    <property type="evidence" value="ECO:0007669"/>
    <property type="project" value="InterPro"/>
</dbReference>
<organism evidence="12">
    <name type="scientific">Homalodisca liturata</name>
    <dbReference type="NCBI Taxonomy" id="320908"/>
    <lineage>
        <taxon>Eukaryota</taxon>
        <taxon>Metazoa</taxon>
        <taxon>Ecdysozoa</taxon>
        <taxon>Arthropoda</taxon>
        <taxon>Hexapoda</taxon>
        <taxon>Insecta</taxon>
        <taxon>Pterygota</taxon>
        <taxon>Neoptera</taxon>
        <taxon>Paraneoptera</taxon>
        <taxon>Hemiptera</taxon>
        <taxon>Auchenorrhyncha</taxon>
        <taxon>Membracoidea</taxon>
        <taxon>Cicadellidae</taxon>
        <taxon>Cicadellinae</taxon>
        <taxon>Proconiini</taxon>
        <taxon>Homalodisca</taxon>
    </lineage>
</organism>